<dbReference type="PANTHER" id="PTHR43757:SF11">
    <property type="entry name" value="SARCOSINE DEHYDROGENASE"/>
    <property type="match status" value="1"/>
</dbReference>
<dbReference type="EMBL" id="CP042582">
    <property type="protein sequence ID" value="QEX24264.1"/>
    <property type="molecule type" value="Genomic_DNA"/>
</dbReference>
<dbReference type="Gene3D" id="2.40.30.110">
    <property type="entry name" value="Aminomethyltransferase beta-barrel domains"/>
    <property type="match status" value="1"/>
</dbReference>
<sequence length="810" mass="89348">MTAALPTQAQVVIIGGGVIGCSVAYHLAQMGCRDVVLLERHRLTSGSTWHAAGGIGQLRQNANVTRLLRESVKLYERLEAETGQATGWFRNGSLRLASSQERRAEYEVAATRARSFGIPFEFVGPDEIRRMVPTMTVEDLVCAAFVADDGIGNPSDIALALAKGARMKGARLFEHVKVTGIALERGSVSAVVTDQGAIRCETLVNCGGIWAREIGRMAGVNVPLQPSHHQYFVTEKIEGLRRNFPTIRDTDNKLYFKEEVGGLIVGQYEFDPIPYLEDPIPEGHEFKLMPENIAQFEPRMAAVAYRFPSLEKAGIKRWFNGVESFTEDGMFILGEAPEVDRFFVAAGFNAFGIASAGGAGMAMAHWILEGEPPFDLWPADIRRFGAFHRSRQQILARGLEGQAHHFAMLWPHLEFQAGRPLRRSAVHHLLQERGACFGAKFGWERANWFAPKGVEPRDIYTFERPNWFPHVAAEHRACREAVALFDQSPFAKFHLSGRDAAASLDRLCAAHLKPEAGSVTYTQVLNRRGGIEADLTVTRRRDGSFFIVTGTGFATRDFVTLRNGLAGADAHLMDVTSAYGCLSLMGPKSRDVLAQVAEEDVSDAAFPYGTARELFLNGSPTLALRVGFAGERGWELFIPCEYMVRVHDALVAAGAAHGLRHGGYRALDSLRMEKARRVWAAEISPDYTPFEAGLGFAVALDKPEFVGRDALLRQKETGVARRLVAFVAEDPETLLYGRETIYRDGKQVGYLASGGFGFTFDRAVGLGYVNIEGAADLTRSTYELEVRTHRVAARAYLKSPYDPDNLRIRG</sequence>
<evidence type="ECO:0000313" key="8">
    <source>
        <dbReference type="Proteomes" id="UP000325797"/>
    </source>
</evidence>
<dbReference type="SUPFAM" id="SSF103025">
    <property type="entry name" value="Folate-binding domain"/>
    <property type="match status" value="1"/>
</dbReference>
<dbReference type="RefSeq" id="WP_151119559.1">
    <property type="nucleotide sequence ID" value="NZ_CP042582.1"/>
</dbReference>
<dbReference type="OrthoDB" id="9804379at2"/>
<evidence type="ECO:0000259" key="3">
    <source>
        <dbReference type="Pfam" id="PF01266"/>
    </source>
</evidence>
<dbReference type="Gene3D" id="3.30.70.1400">
    <property type="entry name" value="Aminomethyltransferase beta-barrel domains"/>
    <property type="match status" value="1"/>
</dbReference>
<evidence type="ECO:0000259" key="5">
    <source>
        <dbReference type="Pfam" id="PF08669"/>
    </source>
</evidence>
<feature type="domain" description="Aminomethyltransferase C-terminal" evidence="5">
    <location>
        <begin position="721"/>
        <end position="802"/>
    </location>
</feature>
<dbReference type="InterPro" id="IPR006076">
    <property type="entry name" value="FAD-dep_OxRdtase"/>
</dbReference>
<dbReference type="Gene3D" id="3.30.1360.120">
    <property type="entry name" value="Probable tRNA modification gtpase trme, domain 1"/>
    <property type="match status" value="1"/>
</dbReference>
<gene>
    <name evidence="7" type="ORF">FRZ61_42050</name>
</gene>
<dbReference type="InterPro" id="IPR028896">
    <property type="entry name" value="GcvT/YgfZ/DmdA"/>
</dbReference>
<dbReference type="GO" id="GO:0016491">
    <property type="term" value="F:oxidoreductase activity"/>
    <property type="evidence" value="ECO:0007669"/>
    <property type="project" value="UniProtKB-KW"/>
</dbReference>
<protein>
    <submittedName>
        <fullName evidence="7">FAD-dependent oxidoreductase</fullName>
    </submittedName>
</protein>
<name>A0A5J6N4A9_9PROT</name>
<accession>A0A5J6N4A9</accession>
<feature type="domain" description="FAD dependent oxidoreductase central" evidence="6">
    <location>
        <begin position="369"/>
        <end position="424"/>
    </location>
</feature>
<dbReference type="AlphaFoldDB" id="A0A5J6N4A9"/>
<evidence type="ECO:0000259" key="6">
    <source>
        <dbReference type="Pfam" id="PF16350"/>
    </source>
</evidence>
<dbReference type="SUPFAM" id="SSF54373">
    <property type="entry name" value="FAD-linked reductases, C-terminal domain"/>
    <property type="match status" value="1"/>
</dbReference>
<feature type="domain" description="GCVT N-terminal" evidence="4">
    <location>
        <begin position="427"/>
        <end position="702"/>
    </location>
</feature>
<dbReference type="Pfam" id="PF16350">
    <property type="entry name" value="FAO_M"/>
    <property type="match status" value="1"/>
</dbReference>
<evidence type="ECO:0000259" key="4">
    <source>
        <dbReference type="Pfam" id="PF01571"/>
    </source>
</evidence>
<evidence type="ECO:0000313" key="7">
    <source>
        <dbReference type="EMBL" id="QEX24264.1"/>
    </source>
</evidence>
<dbReference type="Pfam" id="PF01266">
    <property type="entry name" value="DAO"/>
    <property type="match status" value="1"/>
</dbReference>
<evidence type="ECO:0000256" key="2">
    <source>
        <dbReference type="ARBA" id="ARBA00023002"/>
    </source>
</evidence>
<organism evidence="7 8">
    <name type="scientific">Hypericibacter adhaerens</name>
    <dbReference type="NCBI Taxonomy" id="2602016"/>
    <lineage>
        <taxon>Bacteria</taxon>
        <taxon>Pseudomonadati</taxon>
        <taxon>Pseudomonadota</taxon>
        <taxon>Alphaproteobacteria</taxon>
        <taxon>Rhodospirillales</taxon>
        <taxon>Dongiaceae</taxon>
        <taxon>Hypericibacter</taxon>
    </lineage>
</organism>
<dbReference type="InterPro" id="IPR036188">
    <property type="entry name" value="FAD/NAD-bd_sf"/>
</dbReference>
<reference evidence="7 8" key="1">
    <citation type="submission" date="2019-08" db="EMBL/GenBank/DDBJ databases">
        <title>Hyperibacter terrae gen. nov., sp. nov. and Hyperibacter viscosus sp. nov., two new members in the family Rhodospirillaceae isolated from the rhizosphere of Hypericum perforatum.</title>
        <authorList>
            <person name="Noviana Z."/>
        </authorList>
    </citation>
    <scope>NUCLEOTIDE SEQUENCE [LARGE SCALE GENOMIC DNA]</scope>
    <source>
        <strain evidence="7 8">R5959</strain>
    </source>
</reference>
<dbReference type="KEGG" id="hadh:FRZ61_42050"/>
<dbReference type="InterPro" id="IPR013977">
    <property type="entry name" value="GcvT_C"/>
</dbReference>
<feature type="domain" description="FAD dependent oxidoreductase" evidence="3">
    <location>
        <begin position="11"/>
        <end position="366"/>
    </location>
</feature>
<keyword evidence="2" id="KW-0560">Oxidoreductase</keyword>
<dbReference type="InterPro" id="IPR006222">
    <property type="entry name" value="GCVT_N"/>
</dbReference>
<dbReference type="SUPFAM" id="SSF51905">
    <property type="entry name" value="FAD/NAD(P)-binding domain"/>
    <property type="match status" value="1"/>
</dbReference>
<dbReference type="Gene3D" id="3.30.9.10">
    <property type="entry name" value="D-Amino Acid Oxidase, subunit A, domain 2"/>
    <property type="match status" value="1"/>
</dbReference>
<dbReference type="InterPro" id="IPR029043">
    <property type="entry name" value="GcvT/YgfZ_C"/>
</dbReference>
<dbReference type="Gene3D" id="3.50.50.60">
    <property type="entry name" value="FAD/NAD(P)-binding domain"/>
    <property type="match status" value="1"/>
</dbReference>
<keyword evidence="8" id="KW-1185">Reference proteome</keyword>
<dbReference type="Proteomes" id="UP000325797">
    <property type="component" value="Chromosome"/>
</dbReference>
<evidence type="ECO:0000256" key="1">
    <source>
        <dbReference type="ARBA" id="ARBA00008609"/>
    </source>
</evidence>
<dbReference type="InterPro" id="IPR027266">
    <property type="entry name" value="TrmE/GcvT-like"/>
</dbReference>
<dbReference type="PANTHER" id="PTHR43757">
    <property type="entry name" value="AMINOMETHYLTRANSFERASE"/>
    <property type="match status" value="1"/>
</dbReference>
<dbReference type="InterPro" id="IPR032503">
    <property type="entry name" value="FAO_M"/>
</dbReference>
<comment type="similarity">
    <text evidence="1">Belongs to the GcvT family.</text>
</comment>
<dbReference type="Pfam" id="PF08669">
    <property type="entry name" value="GCV_T_C"/>
    <property type="match status" value="1"/>
</dbReference>
<dbReference type="SUPFAM" id="SSF101790">
    <property type="entry name" value="Aminomethyltransferase beta-barrel domain"/>
    <property type="match status" value="1"/>
</dbReference>
<proteinExistence type="inferred from homology"/>
<dbReference type="Pfam" id="PF01571">
    <property type="entry name" value="GCV_T"/>
    <property type="match status" value="1"/>
</dbReference>